<dbReference type="RefSeq" id="WP_167470582.1">
    <property type="nucleotide sequence ID" value="NZ_UPHQ01000037.1"/>
</dbReference>
<proteinExistence type="predicted"/>
<evidence type="ECO:0000313" key="2">
    <source>
        <dbReference type="Proteomes" id="UP000267289"/>
    </source>
</evidence>
<organism evidence="1 2">
    <name type="scientific">Mycobacterium innocens</name>
    <dbReference type="NCBI Taxonomy" id="2341083"/>
    <lineage>
        <taxon>Bacteria</taxon>
        <taxon>Bacillati</taxon>
        <taxon>Actinomycetota</taxon>
        <taxon>Actinomycetes</taxon>
        <taxon>Mycobacteriales</taxon>
        <taxon>Mycobacteriaceae</taxon>
        <taxon>Mycobacterium</taxon>
    </lineage>
</organism>
<evidence type="ECO:0000313" key="1">
    <source>
        <dbReference type="EMBL" id="VBA35873.1"/>
    </source>
</evidence>
<dbReference type="EMBL" id="UPHQ01000037">
    <property type="protein sequence ID" value="VBA35873.1"/>
    <property type="molecule type" value="Genomic_DNA"/>
</dbReference>
<sequence>MPSPTGTCGAGGAVAGEIPWSVNPVVVNPVVVNREKGAHDAPAADRGFEH</sequence>
<dbReference type="Proteomes" id="UP000267289">
    <property type="component" value="Unassembled WGS sequence"/>
</dbReference>
<protein>
    <submittedName>
        <fullName evidence="1">Uncharacterized protein</fullName>
    </submittedName>
</protein>
<dbReference type="AlphaFoldDB" id="A0A498PUR6"/>
<name>A0A498PUR6_9MYCO</name>
<accession>A0A498PUR6</accession>
<keyword evidence="2" id="KW-1185">Reference proteome</keyword>
<reference evidence="1 2" key="1">
    <citation type="submission" date="2018-09" db="EMBL/GenBank/DDBJ databases">
        <authorList>
            <person name="Tagini F."/>
        </authorList>
    </citation>
    <scope>NUCLEOTIDE SEQUENCE [LARGE SCALE GENOMIC DNA]</scope>
    <source>
        <strain evidence="1 2">MK13</strain>
    </source>
</reference>
<gene>
    <name evidence="1" type="ORF">LAUMK13_00920</name>
</gene>